<proteinExistence type="predicted"/>
<evidence type="ECO:0000256" key="1">
    <source>
        <dbReference type="SAM" id="SignalP"/>
    </source>
</evidence>
<sequence length="297" mass="32197">MRLFPSVTPLSRLAFIFGVLAISFWFPSAEAQFCKLRQAVAATDTACPPPITPSRTFDPLTVYSVEFVDEIVVSFTTRTIVSRTTSTTTTSFTVTSTFTSSLLSVTISTRTSTLVLSSTTTSVLTSFLFLDTITTVTTTIDGFFTTFIVTSTRLTRTELTATTSLTRTRTIFFPITHRFTTISSLISTLEGTITSVIEHTQSLDLAVARIDSFTLTTETGYIVFLSGTATSTAAAQITQTVTNYASAAQLSYTTRSLTRFIGTTTSQTPLTLTLLATGTVPYTAYAPIETVYLEPEP</sequence>
<name>A0A2H9TKM6_9FUNG</name>
<reference evidence="2 3" key="1">
    <citation type="submission" date="2016-10" db="EMBL/GenBank/DDBJ databases">
        <title>The genome of Paramicrosporidium saccamoebae is the missing link in understanding Cryptomycota and Microsporidia evolution.</title>
        <authorList>
            <person name="Quandt C.A."/>
            <person name="Beaudet D."/>
            <person name="Corsaro D."/>
            <person name="Michel R."/>
            <person name="Corradi N."/>
            <person name="James T."/>
        </authorList>
    </citation>
    <scope>NUCLEOTIDE SEQUENCE [LARGE SCALE GENOMIC DNA]</scope>
    <source>
        <strain evidence="2 3">KSL3</strain>
    </source>
</reference>
<feature type="chain" id="PRO_5014148449" evidence="1">
    <location>
        <begin position="32"/>
        <end position="297"/>
    </location>
</feature>
<protein>
    <submittedName>
        <fullName evidence="2">Uncharacterized protein</fullName>
    </submittedName>
</protein>
<dbReference type="AlphaFoldDB" id="A0A2H9TKM6"/>
<organism evidence="2 3">
    <name type="scientific">Paramicrosporidium saccamoebae</name>
    <dbReference type="NCBI Taxonomy" id="1246581"/>
    <lineage>
        <taxon>Eukaryota</taxon>
        <taxon>Fungi</taxon>
        <taxon>Fungi incertae sedis</taxon>
        <taxon>Cryptomycota</taxon>
        <taxon>Cryptomycota incertae sedis</taxon>
        <taxon>Paramicrosporidium</taxon>
    </lineage>
</organism>
<feature type="signal peptide" evidence="1">
    <location>
        <begin position="1"/>
        <end position="31"/>
    </location>
</feature>
<dbReference type="Proteomes" id="UP000240830">
    <property type="component" value="Unassembled WGS sequence"/>
</dbReference>
<gene>
    <name evidence="2" type="ORF">PSACC_01893</name>
</gene>
<evidence type="ECO:0000313" key="3">
    <source>
        <dbReference type="Proteomes" id="UP000240830"/>
    </source>
</evidence>
<keyword evidence="1" id="KW-0732">Signal</keyword>
<evidence type="ECO:0000313" key="2">
    <source>
        <dbReference type="EMBL" id="PJF18294.1"/>
    </source>
</evidence>
<accession>A0A2H9TKM6</accession>
<comment type="caution">
    <text evidence="2">The sequence shown here is derived from an EMBL/GenBank/DDBJ whole genome shotgun (WGS) entry which is preliminary data.</text>
</comment>
<keyword evidence="3" id="KW-1185">Reference proteome</keyword>
<dbReference type="EMBL" id="MTSL01000132">
    <property type="protein sequence ID" value="PJF18294.1"/>
    <property type="molecule type" value="Genomic_DNA"/>
</dbReference>